<evidence type="ECO:0000313" key="3">
    <source>
        <dbReference type="Proteomes" id="UP000663823"/>
    </source>
</evidence>
<dbReference type="InterPro" id="IPR045819">
    <property type="entry name" value="TTC7_N"/>
</dbReference>
<accession>A0A820GUW9</accession>
<feature type="non-terminal residue" evidence="2">
    <location>
        <position position="138"/>
    </location>
</feature>
<dbReference type="InterPro" id="IPR051722">
    <property type="entry name" value="Endocytosis_PI4K-reg_protein"/>
</dbReference>
<dbReference type="EMBL" id="CAJOAX010041565">
    <property type="protein sequence ID" value="CAF4283033.1"/>
    <property type="molecule type" value="Genomic_DNA"/>
</dbReference>
<name>A0A820GUW9_9BILA</name>
<gene>
    <name evidence="2" type="ORF">OTI717_LOCUS41480</name>
</gene>
<evidence type="ECO:0000259" key="1">
    <source>
        <dbReference type="Pfam" id="PF19440"/>
    </source>
</evidence>
<organism evidence="2 3">
    <name type="scientific">Rotaria sordida</name>
    <dbReference type="NCBI Taxonomy" id="392033"/>
    <lineage>
        <taxon>Eukaryota</taxon>
        <taxon>Metazoa</taxon>
        <taxon>Spiralia</taxon>
        <taxon>Gnathifera</taxon>
        <taxon>Rotifera</taxon>
        <taxon>Eurotatoria</taxon>
        <taxon>Bdelloidea</taxon>
        <taxon>Philodinida</taxon>
        <taxon>Philodinidae</taxon>
        <taxon>Rotaria</taxon>
    </lineage>
</organism>
<protein>
    <recommendedName>
        <fullName evidence="1">Tetratricopeptide repeat protein 7 N-terminal domain-containing protein</fullName>
    </recommendedName>
</protein>
<dbReference type="GO" id="GO:0072659">
    <property type="term" value="P:protein localization to plasma membrane"/>
    <property type="evidence" value="ECO:0007669"/>
    <property type="project" value="TreeGrafter"/>
</dbReference>
<dbReference type="Proteomes" id="UP000663823">
    <property type="component" value="Unassembled WGS sequence"/>
</dbReference>
<sequence>MATGTPATNSHSGKHRLEPEIEKYRLEFNWTKILDKLKSAKVSEYVKFLEGEAQLEYYLQQYPLTDYRGSIRSFESQCLLAKLYYAQSRYDECLTYVNLAINSIPNDINRQPNRSSLLLAEIYALNGLLLEKKNENLF</sequence>
<dbReference type="PANTHER" id="PTHR23083">
    <property type="entry name" value="TETRATRICOPEPTIDE REPEAT PROTEIN, TPR"/>
    <property type="match status" value="1"/>
</dbReference>
<dbReference type="AlphaFoldDB" id="A0A820GUW9"/>
<dbReference type="PANTHER" id="PTHR23083:SF464">
    <property type="entry name" value="TETRATRICOPEPTIDE REPEAT DOMAIN 7, ISOFORM A"/>
    <property type="match status" value="1"/>
</dbReference>
<dbReference type="Pfam" id="PF19440">
    <property type="entry name" value="TTC7_N"/>
    <property type="match status" value="1"/>
</dbReference>
<comment type="caution">
    <text evidence="2">The sequence shown here is derived from an EMBL/GenBank/DDBJ whole genome shotgun (WGS) entry which is preliminary data.</text>
</comment>
<reference evidence="2" key="1">
    <citation type="submission" date="2021-02" db="EMBL/GenBank/DDBJ databases">
        <authorList>
            <person name="Nowell W R."/>
        </authorList>
    </citation>
    <scope>NUCLEOTIDE SEQUENCE</scope>
</reference>
<proteinExistence type="predicted"/>
<feature type="domain" description="Tetratricopeptide repeat protein 7 N-terminal" evidence="1">
    <location>
        <begin position="75"/>
        <end position="134"/>
    </location>
</feature>
<dbReference type="GO" id="GO:0005886">
    <property type="term" value="C:plasma membrane"/>
    <property type="evidence" value="ECO:0007669"/>
    <property type="project" value="TreeGrafter"/>
</dbReference>
<dbReference type="GO" id="GO:0046854">
    <property type="term" value="P:phosphatidylinositol phosphate biosynthetic process"/>
    <property type="evidence" value="ECO:0007669"/>
    <property type="project" value="TreeGrafter"/>
</dbReference>
<evidence type="ECO:0000313" key="2">
    <source>
        <dbReference type="EMBL" id="CAF4283033.1"/>
    </source>
</evidence>